<evidence type="ECO:0000256" key="3">
    <source>
        <dbReference type="ARBA" id="ARBA00022483"/>
    </source>
</evidence>
<dbReference type="PANTHER" id="PTHR13064">
    <property type="entry name" value="TRANSMEMBRANE PROTEIN 9 FAMILY MEMBER"/>
    <property type="match status" value="1"/>
</dbReference>
<dbReference type="InterPro" id="IPR008853">
    <property type="entry name" value="TMEM9/TMEM9B"/>
</dbReference>
<comment type="similarity">
    <text evidence="2">Belongs to the TMEM9 family.</text>
</comment>
<evidence type="ECO:0000256" key="11">
    <source>
        <dbReference type="SAM" id="Phobius"/>
    </source>
</evidence>
<evidence type="ECO:0000256" key="2">
    <source>
        <dbReference type="ARBA" id="ARBA00007264"/>
    </source>
</evidence>
<keyword evidence="9" id="KW-1053">Target membrane</keyword>
<evidence type="ECO:0000313" key="13">
    <source>
        <dbReference type="Proteomes" id="UP000759131"/>
    </source>
</evidence>
<dbReference type="EMBL" id="CAJPIZ010003065">
    <property type="protein sequence ID" value="CAG2105870.1"/>
    <property type="molecule type" value="Genomic_DNA"/>
</dbReference>
<comment type="subcellular location">
    <subcellularLocation>
        <location evidence="1">Target cell membrane</location>
    </subcellularLocation>
</comment>
<dbReference type="InterPro" id="IPR002110">
    <property type="entry name" value="Ankyrin_rpt"/>
</dbReference>
<dbReference type="EMBL" id="OC857640">
    <property type="protein sequence ID" value="CAD7625440.1"/>
    <property type="molecule type" value="Genomic_DNA"/>
</dbReference>
<dbReference type="AlphaFoldDB" id="A0A7R9KLL9"/>
<dbReference type="GO" id="GO:0005765">
    <property type="term" value="C:lysosomal membrane"/>
    <property type="evidence" value="ECO:0007669"/>
    <property type="project" value="InterPro"/>
</dbReference>
<keyword evidence="7" id="KW-0528">Neurotoxin</keyword>
<evidence type="ECO:0000313" key="12">
    <source>
        <dbReference type="EMBL" id="CAD7625440.1"/>
    </source>
</evidence>
<dbReference type="GO" id="GO:0006887">
    <property type="term" value="P:exocytosis"/>
    <property type="evidence" value="ECO:0007669"/>
    <property type="project" value="UniProtKB-KW"/>
</dbReference>
<dbReference type="Gene3D" id="1.25.40.20">
    <property type="entry name" value="Ankyrin repeat-containing domain"/>
    <property type="match status" value="1"/>
</dbReference>
<evidence type="ECO:0000256" key="4">
    <source>
        <dbReference type="ARBA" id="ARBA00022537"/>
    </source>
</evidence>
<dbReference type="Pfam" id="PF05434">
    <property type="entry name" value="Tmemb_9"/>
    <property type="match status" value="1"/>
</dbReference>
<keyword evidence="5 11" id="KW-0812">Transmembrane</keyword>
<dbReference type="InterPro" id="IPR036770">
    <property type="entry name" value="Ankyrin_rpt-contain_sf"/>
</dbReference>
<keyword evidence="8 11" id="KW-0472">Membrane</keyword>
<evidence type="ECO:0000256" key="6">
    <source>
        <dbReference type="ARBA" id="ARBA00022989"/>
    </source>
</evidence>
<feature type="transmembrane region" description="Helical" evidence="11">
    <location>
        <begin position="99"/>
        <end position="121"/>
    </location>
</feature>
<keyword evidence="7" id="KW-0800">Toxin</keyword>
<evidence type="ECO:0000256" key="5">
    <source>
        <dbReference type="ARBA" id="ARBA00022692"/>
    </source>
</evidence>
<dbReference type="PROSITE" id="PS50297">
    <property type="entry name" value="ANK_REP_REGION"/>
    <property type="match status" value="1"/>
</dbReference>
<reference evidence="12" key="1">
    <citation type="submission" date="2020-11" db="EMBL/GenBank/DDBJ databases">
        <authorList>
            <person name="Tran Van P."/>
        </authorList>
    </citation>
    <scope>NUCLEOTIDE SEQUENCE</scope>
</reference>
<dbReference type="Proteomes" id="UP000759131">
    <property type="component" value="Unassembled WGS sequence"/>
</dbReference>
<evidence type="ECO:0000256" key="8">
    <source>
        <dbReference type="ARBA" id="ARBA00023136"/>
    </source>
</evidence>
<evidence type="ECO:0000256" key="1">
    <source>
        <dbReference type="ARBA" id="ARBA00004175"/>
    </source>
</evidence>
<keyword evidence="6 11" id="KW-1133">Transmembrane helix</keyword>
<keyword evidence="10" id="KW-0040">ANK repeat</keyword>
<evidence type="ECO:0000256" key="7">
    <source>
        <dbReference type="ARBA" id="ARBA00023028"/>
    </source>
</evidence>
<evidence type="ECO:0000256" key="10">
    <source>
        <dbReference type="PROSITE-ProRule" id="PRU00023"/>
    </source>
</evidence>
<organism evidence="12">
    <name type="scientific">Medioppia subpectinata</name>
    <dbReference type="NCBI Taxonomy" id="1979941"/>
    <lineage>
        <taxon>Eukaryota</taxon>
        <taxon>Metazoa</taxon>
        <taxon>Ecdysozoa</taxon>
        <taxon>Arthropoda</taxon>
        <taxon>Chelicerata</taxon>
        <taxon>Arachnida</taxon>
        <taxon>Acari</taxon>
        <taxon>Acariformes</taxon>
        <taxon>Sarcoptiformes</taxon>
        <taxon>Oribatida</taxon>
        <taxon>Brachypylina</taxon>
        <taxon>Oppioidea</taxon>
        <taxon>Oppiidae</taxon>
        <taxon>Medioppia</taxon>
    </lineage>
</organism>
<keyword evidence="3" id="KW-0268">Exocytosis</keyword>
<sequence length="209" mass="23608">MSLSGDKIDINCGAYDMRINNELIHGMTSLHVSAAIDAVETVDRCVQLGADLNARTAATKRLIELKADVEAVDHYNRRPIEVPRCECKYESRNTSTIRFVVIFIIGIISFLVVYMAFLSLLDPLIHKHAVATRNYEQHVDEEVSMDEQVVSDTDGITRRRATTPVISPTTSGGPPPKNMLNRVGQQQTKWKKQVIEQRKNIYDKHTMLN</sequence>
<dbReference type="OrthoDB" id="10059035at2759"/>
<feature type="repeat" description="ANK" evidence="10">
    <location>
        <begin position="25"/>
        <end position="57"/>
    </location>
</feature>
<protein>
    <submittedName>
        <fullName evidence="12">Uncharacterized protein</fullName>
    </submittedName>
</protein>
<proteinExistence type="inferred from homology"/>
<evidence type="ECO:0000256" key="9">
    <source>
        <dbReference type="ARBA" id="ARBA00023298"/>
    </source>
</evidence>
<dbReference type="PANTHER" id="PTHR13064:SF6">
    <property type="entry name" value="TRANSMEMBRANE PROTEIN 9"/>
    <property type="match status" value="1"/>
</dbReference>
<accession>A0A7R9KLL9</accession>
<dbReference type="SUPFAM" id="SSF48403">
    <property type="entry name" value="Ankyrin repeat"/>
    <property type="match status" value="1"/>
</dbReference>
<dbReference type="GO" id="GO:0044231">
    <property type="term" value="C:host cell presynaptic membrane"/>
    <property type="evidence" value="ECO:0007669"/>
    <property type="project" value="UniProtKB-KW"/>
</dbReference>
<keyword evidence="4" id="KW-1052">Target cell membrane</keyword>
<dbReference type="GO" id="GO:0044218">
    <property type="term" value="C:other organism cell membrane"/>
    <property type="evidence" value="ECO:0007669"/>
    <property type="project" value="UniProtKB-KW"/>
</dbReference>
<keyword evidence="7" id="KW-0638">Presynaptic neurotoxin</keyword>
<name>A0A7R9KLL9_9ACAR</name>
<gene>
    <name evidence="12" type="ORF">OSB1V03_LOCUS5874</name>
</gene>
<keyword evidence="13" id="KW-1185">Reference proteome</keyword>
<dbReference type="PROSITE" id="PS50088">
    <property type="entry name" value="ANK_REPEAT"/>
    <property type="match status" value="1"/>
</dbReference>